<name>A0AA38BYM2_TAXCH</name>
<dbReference type="Proteomes" id="UP000824469">
    <property type="component" value="Unassembled WGS sequence"/>
</dbReference>
<dbReference type="EMBL" id="JAHRHJ020003813">
    <property type="protein sequence ID" value="KAH9290931.1"/>
    <property type="molecule type" value="Genomic_DNA"/>
</dbReference>
<dbReference type="AlphaFoldDB" id="A0AA38BYM2"/>
<feature type="non-terminal residue" evidence="1">
    <location>
        <position position="1"/>
    </location>
</feature>
<feature type="non-terminal residue" evidence="1">
    <location>
        <position position="51"/>
    </location>
</feature>
<evidence type="ECO:0000313" key="2">
    <source>
        <dbReference type="Proteomes" id="UP000824469"/>
    </source>
</evidence>
<proteinExistence type="predicted"/>
<organism evidence="1 2">
    <name type="scientific">Taxus chinensis</name>
    <name type="common">Chinese yew</name>
    <name type="synonym">Taxus wallichiana var. chinensis</name>
    <dbReference type="NCBI Taxonomy" id="29808"/>
    <lineage>
        <taxon>Eukaryota</taxon>
        <taxon>Viridiplantae</taxon>
        <taxon>Streptophyta</taxon>
        <taxon>Embryophyta</taxon>
        <taxon>Tracheophyta</taxon>
        <taxon>Spermatophyta</taxon>
        <taxon>Pinopsida</taxon>
        <taxon>Pinidae</taxon>
        <taxon>Conifers II</taxon>
        <taxon>Cupressales</taxon>
        <taxon>Taxaceae</taxon>
        <taxon>Taxus</taxon>
    </lineage>
</organism>
<keyword evidence="2" id="KW-1185">Reference proteome</keyword>
<gene>
    <name evidence="1" type="ORF">KI387_035048</name>
</gene>
<reference evidence="1 2" key="1">
    <citation type="journal article" date="2021" name="Nat. Plants">
        <title>The Taxus genome provides insights into paclitaxel biosynthesis.</title>
        <authorList>
            <person name="Xiong X."/>
            <person name="Gou J."/>
            <person name="Liao Q."/>
            <person name="Li Y."/>
            <person name="Zhou Q."/>
            <person name="Bi G."/>
            <person name="Li C."/>
            <person name="Du R."/>
            <person name="Wang X."/>
            <person name="Sun T."/>
            <person name="Guo L."/>
            <person name="Liang H."/>
            <person name="Lu P."/>
            <person name="Wu Y."/>
            <person name="Zhang Z."/>
            <person name="Ro D.K."/>
            <person name="Shang Y."/>
            <person name="Huang S."/>
            <person name="Yan J."/>
        </authorList>
    </citation>
    <scope>NUCLEOTIDE SEQUENCE [LARGE SCALE GENOMIC DNA]</scope>
    <source>
        <strain evidence="1">Ta-2019</strain>
    </source>
</reference>
<comment type="caution">
    <text evidence="1">The sequence shown here is derived from an EMBL/GenBank/DDBJ whole genome shotgun (WGS) entry which is preliminary data.</text>
</comment>
<sequence>PPVSRHFLPHEVLSSTVQGSRIEPLSLAFTCQLLIPAIRRYTFISTSSSVQ</sequence>
<protein>
    <submittedName>
        <fullName evidence="1">Uncharacterized protein</fullName>
    </submittedName>
</protein>
<evidence type="ECO:0000313" key="1">
    <source>
        <dbReference type="EMBL" id="KAH9290931.1"/>
    </source>
</evidence>
<accession>A0AA38BYM2</accession>